<gene>
    <name evidence="2" type="ORF">Acor_74460</name>
</gene>
<evidence type="ECO:0008006" key="4">
    <source>
        <dbReference type="Google" id="ProtNLM"/>
    </source>
</evidence>
<reference evidence="2 3" key="1">
    <citation type="submission" date="2019-10" db="EMBL/GenBank/DDBJ databases">
        <title>Whole genome shotgun sequence of Acrocarpospora corrugata NBRC 13972.</title>
        <authorList>
            <person name="Ichikawa N."/>
            <person name="Kimura A."/>
            <person name="Kitahashi Y."/>
            <person name="Komaki H."/>
            <person name="Oguchi A."/>
        </authorList>
    </citation>
    <scope>NUCLEOTIDE SEQUENCE [LARGE SCALE GENOMIC DNA]</scope>
    <source>
        <strain evidence="2 3">NBRC 13972</strain>
    </source>
</reference>
<evidence type="ECO:0000313" key="2">
    <source>
        <dbReference type="EMBL" id="GES05378.1"/>
    </source>
</evidence>
<accession>A0A5M3WG58</accession>
<dbReference type="PRINTS" id="PR01955">
    <property type="entry name" value="LANCFRANKIA"/>
</dbReference>
<dbReference type="InterPro" id="IPR007822">
    <property type="entry name" value="LANC-like"/>
</dbReference>
<evidence type="ECO:0000313" key="3">
    <source>
        <dbReference type="Proteomes" id="UP000334990"/>
    </source>
</evidence>
<keyword evidence="1" id="KW-0862">Zinc</keyword>
<dbReference type="CDD" id="cd04793">
    <property type="entry name" value="LanC"/>
    <property type="match status" value="1"/>
</dbReference>
<organism evidence="2 3">
    <name type="scientific">Acrocarpospora corrugata</name>
    <dbReference type="NCBI Taxonomy" id="35763"/>
    <lineage>
        <taxon>Bacteria</taxon>
        <taxon>Bacillati</taxon>
        <taxon>Actinomycetota</taxon>
        <taxon>Actinomycetes</taxon>
        <taxon>Streptosporangiales</taxon>
        <taxon>Streptosporangiaceae</taxon>
        <taxon>Acrocarpospora</taxon>
    </lineage>
</organism>
<feature type="binding site" evidence="1">
    <location>
        <position position="274"/>
    </location>
    <ligand>
        <name>Zn(2+)</name>
        <dbReference type="ChEBI" id="CHEBI:29105"/>
    </ligand>
</feature>
<dbReference type="InterPro" id="IPR033889">
    <property type="entry name" value="LanC"/>
</dbReference>
<dbReference type="Gene3D" id="1.50.10.20">
    <property type="match status" value="1"/>
</dbReference>
<dbReference type="GO" id="GO:0046872">
    <property type="term" value="F:metal ion binding"/>
    <property type="evidence" value="ECO:0007669"/>
    <property type="project" value="UniProtKB-KW"/>
</dbReference>
<dbReference type="SUPFAM" id="SSF158745">
    <property type="entry name" value="LanC-like"/>
    <property type="match status" value="1"/>
</dbReference>
<name>A0A5M3WG58_9ACTN</name>
<dbReference type="SMART" id="SM01260">
    <property type="entry name" value="LANC_like"/>
    <property type="match status" value="1"/>
</dbReference>
<dbReference type="Proteomes" id="UP000334990">
    <property type="component" value="Unassembled WGS sequence"/>
</dbReference>
<dbReference type="Pfam" id="PF05147">
    <property type="entry name" value="LANC_like"/>
    <property type="match status" value="1"/>
</dbReference>
<comment type="caution">
    <text evidence="2">The sequence shown here is derived from an EMBL/GenBank/DDBJ whole genome shotgun (WGS) entry which is preliminary data.</text>
</comment>
<keyword evidence="1" id="KW-0479">Metal-binding</keyword>
<dbReference type="AlphaFoldDB" id="A0A5M3WG58"/>
<feature type="binding site" evidence="1">
    <location>
        <position position="224"/>
    </location>
    <ligand>
        <name>Zn(2+)</name>
        <dbReference type="ChEBI" id="CHEBI:29105"/>
    </ligand>
</feature>
<proteinExistence type="predicted"/>
<keyword evidence="3" id="KW-1185">Reference proteome</keyword>
<feature type="binding site" evidence="1">
    <location>
        <position position="273"/>
    </location>
    <ligand>
        <name>Zn(2+)</name>
        <dbReference type="ChEBI" id="CHEBI:29105"/>
    </ligand>
</feature>
<dbReference type="EMBL" id="BLAD01000099">
    <property type="protein sequence ID" value="GES05378.1"/>
    <property type="molecule type" value="Genomic_DNA"/>
</dbReference>
<evidence type="ECO:0000256" key="1">
    <source>
        <dbReference type="PIRSR" id="PIRSR607822-1"/>
    </source>
</evidence>
<protein>
    <recommendedName>
        <fullName evidence="4">Lanthionine synthetase</fullName>
    </recommendedName>
</protein>
<dbReference type="GO" id="GO:0031179">
    <property type="term" value="P:peptide modification"/>
    <property type="evidence" value="ECO:0007669"/>
    <property type="project" value="InterPro"/>
</dbReference>
<dbReference type="PRINTS" id="PR01950">
    <property type="entry name" value="LANCSUPER"/>
</dbReference>
<sequence>MADWTPAHNWLAAATREDLTAAGGAGLWFGAPAVAFTLTFAPAELYPSTRVTLDAAVTALTRTRLAAATIRMDTRTRPTSTEYDLVRGLTGLGAYALTHGHPDLVRDILSYLVLLTEPVNVADAAGLDVPGWWTNDPHAVSDQGGHASLGMAHGIAGPLALLALALRQSIMVDGHITAIQRICQWLDSWRQDGTHGPWWPERVCLPEHRTRRPAQSGPARPSWCYGTPGLARAQQLAALTTGDGARRDLAEDALARCVSDPVQLGRLADLGLCHGWSGTLAAAWCAAADASSPRLADLLPQLTDAVIRRAASASPAPPGLIDGRAGVALMLHSLTNADSTRWLRCLLIS</sequence>